<dbReference type="SUPFAM" id="SSF55620">
    <property type="entry name" value="Tetrahydrobiopterin biosynthesis enzymes-like"/>
    <property type="match status" value="1"/>
</dbReference>
<dbReference type="Pfam" id="PF01242">
    <property type="entry name" value="PTPS"/>
    <property type="match status" value="1"/>
</dbReference>
<gene>
    <name evidence="8" type="ORF">EDC19_1975</name>
</gene>
<proteinExistence type="inferred from homology"/>
<dbReference type="GO" id="GO:0046872">
    <property type="term" value="F:metal ion binding"/>
    <property type="evidence" value="ECO:0007669"/>
    <property type="project" value="UniProtKB-KW"/>
</dbReference>
<evidence type="ECO:0000313" key="8">
    <source>
        <dbReference type="EMBL" id="TCK92820.1"/>
    </source>
</evidence>
<dbReference type="PANTHER" id="PTHR12589">
    <property type="entry name" value="PYRUVOYL TETRAHYDROBIOPTERIN SYNTHASE"/>
    <property type="match status" value="1"/>
</dbReference>
<keyword evidence="5 7" id="KW-0479">Metal-binding</keyword>
<dbReference type="Proteomes" id="UP000294545">
    <property type="component" value="Unassembled WGS sequence"/>
</dbReference>
<accession>A0A4R1ML73</accession>
<evidence type="ECO:0000313" key="9">
    <source>
        <dbReference type="Proteomes" id="UP000294545"/>
    </source>
</evidence>
<comment type="pathway">
    <text evidence="1 5">Purine metabolism; 7-cyano-7-deazaguanine biosynthesis.</text>
</comment>
<evidence type="ECO:0000256" key="2">
    <source>
        <dbReference type="ARBA" id="ARBA00008900"/>
    </source>
</evidence>
<feature type="active site" description="Charge relay system" evidence="6">
    <location>
        <position position="129"/>
    </location>
</feature>
<reference evidence="8 9" key="1">
    <citation type="submission" date="2019-03" db="EMBL/GenBank/DDBJ databases">
        <title>Genomic Encyclopedia of Type Strains, Phase IV (KMG-IV): sequencing the most valuable type-strain genomes for metagenomic binning, comparative biology and taxonomic classification.</title>
        <authorList>
            <person name="Goeker M."/>
        </authorList>
    </citation>
    <scope>NUCLEOTIDE SEQUENCE [LARGE SCALE GENOMIC DNA]</scope>
    <source>
        <strain evidence="8 9">DSM 24176</strain>
    </source>
</reference>
<evidence type="ECO:0000256" key="6">
    <source>
        <dbReference type="PIRSR" id="PIRSR006113-1"/>
    </source>
</evidence>
<dbReference type="EMBL" id="SMGQ01000013">
    <property type="protein sequence ID" value="TCK92820.1"/>
    <property type="molecule type" value="Genomic_DNA"/>
</dbReference>
<keyword evidence="5 7" id="KW-0862">Zinc</keyword>
<dbReference type="RefSeq" id="WP_132282677.1">
    <property type="nucleotide sequence ID" value="NZ_SMGQ01000013.1"/>
</dbReference>
<dbReference type="EC" id="4.-.-.-" evidence="5"/>
<evidence type="ECO:0000256" key="4">
    <source>
        <dbReference type="ARBA" id="ARBA00048807"/>
    </source>
</evidence>
<dbReference type="PIRSF" id="PIRSF006113">
    <property type="entry name" value="PTP_synth"/>
    <property type="match status" value="1"/>
</dbReference>
<evidence type="ECO:0000256" key="3">
    <source>
        <dbReference type="ARBA" id="ARBA00018141"/>
    </source>
</evidence>
<evidence type="ECO:0000256" key="1">
    <source>
        <dbReference type="ARBA" id="ARBA00005061"/>
    </source>
</evidence>
<comment type="cofactor">
    <cofactor evidence="5 7">
        <name>Zn(2+)</name>
        <dbReference type="ChEBI" id="CHEBI:29105"/>
    </cofactor>
    <text evidence="5 7">Binds 1 zinc ion per subunit.</text>
</comment>
<dbReference type="PANTHER" id="PTHR12589:SF8">
    <property type="entry name" value="6-CARBOXY-5,6,7,8-TETRAHYDROPTERIN SYNTHASE"/>
    <property type="match status" value="1"/>
</dbReference>
<evidence type="ECO:0000256" key="7">
    <source>
        <dbReference type="PIRSR" id="PIRSR006113-2"/>
    </source>
</evidence>
<dbReference type="OrthoDB" id="9804698at2"/>
<evidence type="ECO:0000256" key="5">
    <source>
        <dbReference type="PIRNR" id="PIRNR006113"/>
    </source>
</evidence>
<keyword evidence="5" id="KW-0456">Lyase</keyword>
<dbReference type="InterPro" id="IPR038418">
    <property type="entry name" value="6-PTP_synth/QueD_sf"/>
</dbReference>
<comment type="catalytic activity">
    <reaction evidence="4 5">
        <text>7,8-dihydroneopterin 3'-triphosphate + H2O = 6-carboxy-5,6,7,8-tetrahydropterin + triphosphate + acetaldehyde + 2 H(+)</text>
        <dbReference type="Rhea" id="RHEA:27966"/>
        <dbReference type="ChEBI" id="CHEBI:15343"/>
        <dbReference type="ChEBI" id="CHEBI:15377"/>
        <dbReference type="ChEBI" id="CHEBI:15378"/>
        <dbReference type="ChEBI" id="CHEBI:18036"/>
        <dbReference type="ChEBI" id="CHEBI:58462"/>
        <dbReference type="ChEBI" id="CHEBI:61032"/>
        <dbReference type="EC" id="4.1.2.50"/>
    </reaction>
</comment>
<protein>
    <recommendedName>
        <fullName evidence="3 5">6-carboxy-5,6,7,8-tetrahydropterin synthase</fullName>
        <ecNumber evidence="5">4.-.-.-</ecNumber>
    </recommendedName>
</protein>
<comment type="similarity">
    <text evidence="2 5">Belongs to the PTPS family. QueD subfamily.</text>
</comment>
<name>A0A4R1ML73_9FIRM</name>
<dbReference type="Gene3D" id="3.30.479.10">
    <property type="entry name" value="6-pyruvoyl tetrahydropterin synthase/QueD"/>
    <property type="match status" value="1"/>
</dbReference>
<feature type="binding site" evidence="7">
    <location>
        <position position="29"/>
    </location>
    <ligand>
        <name>Zn(2+)</name>
        <dbReference type="ChEBI" id="CHEBI:29105"/>
    </ligand>
</feature>
<dbReference type="GO" id="GO:0008616">
    <property type="term" value="P:tRNA queuosine(34) biosynthetic process"/>
    <property type="evidence" value="ECO:0007669"/>
    <property type="project" value="UniProtKB-KW"/>
</dbReference>
<feature type="active site" description="Proton acceptor" evidence="6">
    <location>
        <position position="23"/>
    </location>
</feature>
<dbReference type="NCBIfam" id="TIGR03367">
    <property type="entry name" value="queuosine_QueD"/>
    <property type="match status" value="1"/>
</dbReference>
<dbReference type="UniPathway" id="UPA00391"/>
<comment type="caution">
    <text evidence="8">The sequence shown here is derived from an EMBL/GenBank/DDBJ whole genome shotgun (WGS) entry which is preliminary data.</text>
</comment>
<organism evidence="8 9">
    <name type="scientific">Natranaerovirga hydrolytica</name>
    <dbReference type="NCBI Taxonomy" id="680378"/>
    <lineage>
        <taxon>Bacteria</taxon>
        <taxon>Bacillati</taxon>
        <taxon>Bacillota</taxon>
        <taxon>Clostridia</taxon>
        <taxon>Lachnospirales</taxon>
        <taxon>Natranaerovirgaceae</taxon>
        <taxon>Natranaerovirga</taxon>
    </lineage>
</organism>
<dbReference type="GO" id="GO:0070497">
    <property type="term" value="F:6-carboxytetrahydropterin synthase activity"/>
    <property type="evidence" value="ECO:0007669"/>
    <property type="project" value="UniProtKB-EC"/>
</dbReference>
<feature type="active site" description="Charge relay system" evidence="6">
    <location>
        <position position="71"/>
    </location>
</feature>
<feature type="binding site" evidence="7">
    <location>
        <position position="14"/>
    </location>
    <ligand>
        <name>Zn(2+)</name>
        <dbReference type="ChEBI" id="CHEBI:29105"/>
    </ligand>
</feature>
<dbReference type="AlphaFoldDB" id="A0A4R1ML73"/>
<keyword evidence="5" id="KW-0671">Queuosine biosynthesis</keyword>
<feature type="binding site" evidence="7">
    <location>
        <position position="27"/>
    </location>
    <ligand>
        <name>Zn(2+)</name>
        <dbReference type="ChEBI" id="CHEBI:29105"/>
    </ligand>
</feature>
<sequence length="139" mass="16335">MYILRTESSFDSAHFLSNYEGKCKNIHGHRWRVEVEVQSEKLIERGVKKGMVVDFSDFKKDLKQLVDALDHKLIIEKETLKNRTLECLLEEGFEVIQVDFRPTAENFSAYFYNVLEEQGYTVKRATVYETPNNSATYER</sequence>
<keyword evidence="9" id="KW-1185">Reference proteome</keyword>
<dbReference type="InterPro" id="IPR007115">
    <property type="entry name" value="6-PTP_synth/QueD"/>
</dbReference>